<evidence type="ECO:0000313" key="5">
    <source>
        <dbReference type="EMBL" id="GMH70085.1"/>
    </source>
</evidence>
<protein>
    <recommendedName>
        <fullName evidence="2">acetate--CoA ligase</fullName>
        <ecNumber evidence="2">6.2.1.1</ecNumber>
    </recommendedName>
</protein>
<dbReference type="SUPFAM" id="SSF56801">
    <property type="entry name" value="Acetyl-CoA synthetase-like"/>
    <property type="match status" value="1"/>
</dbReference>
<name>A0A9W7E9L8_9STRA</name>
<comment type="similarity">
    <text evidence="1">Belongs to the ATP-dependent AMP-binding enzyme family.</text>
</comment>
<evidence type="ECO:0000256" key="1">
    <source>
        <dbReference type="ARBA" id="ARBA00006432"/>
    </source>
</evidence>
<gene>
    <name evidence="5" type="ORF">TrRE_jg12569</name>
</gene>
<dbReference type="InterPro" id="IPR042099">
    <property type="entry name" value="ANL_N_sf"/>
</dbReference>
<dbReference type="PANTHER" id="PTHR24095:SF14">
    <property type="entry name" value="ACETYL-COENZYME A SYNTHETASE 1"/>
    <property type="match status" value="1"/>
</dbReference>
<dbReference type="InterPro" id="IPR032387">
    <property type="entry name" value="ACAS_N"/>
</dbReference>
<evidence type="ECO:0000256" key="2">
    <source>
        <dbReference type="ARBA" id="ARBA00013275"/>
    </source>
</evidence>
<dbReference type="Pfam" id="PF00501">
    <property type="entry name" value="AMP-binding"/>
    <property type="match status" value="1"/>
</dbReference>
<accession>A0A9W7E9L8</accession>
<evidence type="ECO:0000259" key="3">
    <source>
        <dbReference type="Pfam" id="PF00501"/>
    </source>
</evidence>
<feature type="domain" description="Acetyl-coenzyme A synthetase N-terminal" evidence="4">
    <location>
        <begin position="18"/>
        <end position="74"/>
    </location>
</feature>
<dbReference type="GO" id="GO:0003987">
    <property type="term" value="F:acetate-CoA ligase activity"/>
    <property type="evidence" value="ECO:0007669"/>
    <property type="project" value="UniProtKB-EC"/>
</dbReference>
<dbReference type="Pfam" id="PF16177">
    <property type="entry name" value="ACAS_N"/>
    <property type="match status" value="1"/>
</dbReference>
<dbReference type="Proteomes" id="UP001165082">
    <property type="component" value="Unassembled WGS sequence"/>
</dbReference>
<dbReference type="OrthoDB" id="1706066at2759"/>
<evidence type="ECO:0000259" key="4">
    <source>
        <dbReference type="Pfam" id="PF16177"/>
    </source>
</evidence>
<proteinExistence type="inferred from homology"/>
<dbReference type="PANTHER" id="PTHR24095">
    <property type="entry name" value="ACETYL-COENZYME A SYNTHETASE"/>
    <property type="match status" value="1"/>
</dbReference>
<evidence type="ECO:0000313" key="6">
    <source>
        <dbReference type="Proteomes" id="UP001165082"/>
    </source>
</evidence>
<dbReference type="EMBL" id="BRXZ01004183">
    <property type="protein sequence ID" value="GMH70085.1"/>
    <property type="molecule type" value="Genomic_DNA"/>
</dbReference>
<dbReference type="EC" id="6.2.1.1" evidence="2"/>
<dbReference type="AlphaFoldDB" id="A0A9W7E9L8"/>
<dbReference type="GO" id="GO:0006085">
    <property type="term" value="P:acetyl-CoA biosynthetic process"/>
    <property type="evidence" value="ECO:0007669"/>
    <property type="project" value="TreeGrafter"/>
</dbReference>
<dbReference type="Gene3D" id="3.40.50.12780">
    <property type="entry name" value="N-terminal domain of ligase-like"/>
    <property type="match status" value="1"/>
</dbReference>
<organism evidence="5 6">
    <name type="scientific">Triparma retinervis</name>
    <dbReference type="NCBI Taxonomy" id="2557542"/>
    <lineage>
        <taxon>Eukaryota</taxon>
        <taxon>Sar</taxon>
        <taxon>Stramenopiles</taxon>
        <taxon>Ochrophyta</taxon>
        <taxon>Bolidophyceae</taxon>
        <taxon>Parmales</taxon>
        <taxon>Triparmaceae</taxon>
        <taxon>Triparma</taxon>
    </lineage>
</organism>
<feature type="domain" description="AMP-dependent synthetase/ligase" evidence="3">
    <location>
        <begin position="76"/>
        <end position="147"/>
    </location>
</feature>
<keyword evidence="6" id="KW-1185">Reference proteome</keyword>
<dbReference type="InterPro" id="IPR000873">
    <property type="entry name" value="AMP-dep_synth/lig_dom"/>
</dbReference>
<sequence>MVLKEVYNPHTESAFDQYKAEHARSISDPQSYWGQKALDNLDWFAPFDSVLQGSFNDGSVAWFVNGRLNACYNCVDRHVEDKGDSVALLWEGDEPGDTKSFTYKQLLARVCQIANAMKAKGVKKGDVVTIYLPMMPEVTMVMLACAR</sequence>
<reference evidence="5" key="1">
    <citation type="submission" date="2022-07" db="EMBL/GenBank/DDBJ databases">
        <title>Genome analysis of Parmales, a sister group of diatoms, reveals the evolutionary specialization of diatoms from phago-mixotrophs to photoautotrophs.</title>
        <authorList>
            <person name="Ban H."/>
            <person name="Sato S."/>
            <person name="Yoshikawa S."/>
            <person name="Kazumasa Y."/>
            <person name="Nakamura Y."/>
            <person name="Ichinomiya M."/>
            <person name="Saitoh K."/>
            <person name="Sato N."/>
            <person name="Blanc-Mathieu R."/>
            <person name="Endo H."/>
            <person name="Kuwata A."/>
            <person name="Ogata H."/>
        </authorList>
    </citation>
    <scope>NUCLEOTIDE SEQUENCE</scope>
</reference>
<comment type="caution">
    <text evidence="5">The sequence shown here is derived from an EMBL/GenBank/DDBJ whole genome shotgun (WGS) entry which is preliminary data.</text>
</comment>